<dbReference type="PANTHER" id="PTHR10204:SF34">
    <property type="entry name" value="NAD(P)H DEHYDROGENASE [QUINONE] 1 ISOFORM 1"/>
    <property type="match status" value="1"/>
</dbReference>
<feature type="domain" description="Flavodoxin-like fold" evidence="3">
    <location>
        <begin position="1"/>
        <end position="176"/>
    </location>
</feature>
<protein>
    <submittedName>
        <fullName evidence="4">NAD(P)H dehydrogenase (Quinone)</fullName>
    </submittedName>
</protein>
<dbReference type="Proteomes" id="UP000606935">
    <property type="component" value="Unassembled WGS sequence"/>
</dbReference>
<dbReference type="Gene3D" id="3.40.50.360">
    <property type="match status" value="1"/>
</dbReference>
<dbReference type="AlphaFoldDB" id="A0A917Z4B0"/>
<evidence type="ECO:0000256" key="1">
    <source>
        <dbReference type="ARBA" id="ARBA00006252"/>
    </source>
</evidence>
<dbReference type="GO" id="GO:0003955">
    <property type="term" value="F:NAD(P)H dehydrogenase (quinone) activity"/>
    <property type="evidence" value="ECO:0007669"/>
    <property type="project" value="TreeGrafter"/>
</dbReference>
<dbReference type="InterPro" id="IPR029039">
    <property type="entry name" value="Flavoprotein-like_sf"/>
</dbReference>
<evidence type="ECO:0000313" key="5">
    <source>
        <dbReference type="Proteomes" id="UP000606935"/>
    </source>
</evidence>
<sequence length="193" mass="22220">MNTLVVVAHPLDNSLCAHLAAQTIAHLKRQGHQVEVKNLYLEAFQPALTQTERQSYYQPEFDDSLLAQDIAQLKRAESLVLVFPTWWFGFPAILKGWFDRVWAPGHAYDHASDLGAIQPRLQHLKEMKVVTTLGSPWWVDRLVMFRPVRRILKTALLGACAAKCRFSMLSLYQSEKVDKQRIEAFVKKICQRF</sequence>
<evidence type="ECO:0000259" key="3">
    <source>
        <dbReference type="Pfam" id="PF02525"/>
    </source>
</evidence>
<dbReference type="RefSeq" id="WP_188699053.1">
    <property type="nucleotide sequence ID" value="NZ_BMLS01000009.1"/>
</dbReference>
<proteinExistence type="inferred from homology"/>
<keyword evidence="5" id="KW-1185">Reference proteome</keyword>
<dbReference type="Pfam" id="PF02525">
    <property type="entry name" value="Flavodoxin_2"/>
    <property type="match status" value="1"/>
</dbReference>
<reference evidence="4" key="2">
    <citation type="submission" date="2020-09" db="EMBL/GenBank/DDBJ databases">
        <authorList>
            <person name="Sun Q."/>
            <person name="Zhou Y."/>
        </authorList>
    </citation>
    <scope>NUCLEOTIDE SEQUENCE</scope>
    <source>
        <strain evidence="4">CGMCC 1.7086</strain>
    </source>
</reference>
<keyword evidence="2" id="KW-0560">Oxidoreductase</keyword>
<accession>A0A917Z4B0</accession>
<comment type="similarity">
    <text evidence="1">Belongs to the NAD(P)H dehydrogenase (quinone) family.</text>
</comment>
<dbReference type="SUPFAM" id="SSF52218">
    <property type="entry name" value="Flavoproteins"/>
    <property type="match status" value="1"/>
</dbReference>
<evidence type="ECO:0000256" key="2">
    <source>
        <dbReference type="ARBA" id="ARBA00023002"/>
    </source>
</evidence>
<gene>
    <name evidence="4" type="ORF">GCM10010982_38180</name>
</gene>
<dbReference type="InterPro" id="IPR003680">
    <property type="entry name" value="Flavodoxin_fold"/>
</dbReference>
<reference evidence="4" key="1">
    <citation type="journal article" date="2014" name="Int. J. Syst. Evol. Microbiol.">
        <title>Complete genome sequence of Corynebacterium casei LMG S-19264T (=DSM 44701T), isolated from a smear-ripened cheese.</title>
        <authorList>
            <consortium name="US DOE Joint Genome Institute (JGI-PGF)"/>
            <person name="Walter F."/>
            <person name="Albersmeier A."/>
            <person name="Kalinowski J."/>
            <person name="Ruckert C."/>
        </authorList>
    </citation>
    <scope>NUCLEOTIDE SEQUENCE</scope>
    <source>
        <strain evidence="4">CGMCC 1.7086</strain>
    </source>
</reference>
<dbReference type="InterPro" id="IPR051545">
    <property type="entry name" value="NAD(P)H_dehydrogenase_qn"/>
</dbReference>
<organism evidence="4 5">
    <name type="scientific">Bowmanella pacifica</name>
    <dbReference type="NCBI Taxonomy" id="502051"/>
    <lineage>
        <taxon>Bacteria</taxon>
        <taxon>Pseudomonadati</taxon>
        <taxon>Pseudomonadota</taxon>
        <taxon>Gammaproteobacteria</taxon>
        <taxon>Alteromonadales</taxon>
        <taxon>Alteromonadaceae</taxon>
        <taxon>Bowmanella</taxon>
    </lineage>
</organism>
<name>A0A917Z4B0_9ALTE</name>
<dbReference type="PANTHER" id="PTHR10204">
    <property type="entry name" value="NAD P H OXIDOREDUCTASE-RELATED"/>
    <property type="match status" value="1"/>
</dbReference>
<comment type="caution">
    <text evidence="4">The sequence shown here is derived from an EMBL/GenBank/DDBJ whole genome shotgun (WGS) entry which is preliminary data.</text>
</comment>
<dbReference type="EMBL" id="BMLS01000009">
    <property type="protein sequence ID" value="GGO74708.1"/>
    <property type="molecule type" value="Genomic_DNA"/>
</dbReference>
<dbReference type="GO" id="GO:0005829">
    <property type="term" value="C:cytosol"/>
    <property type="evidence" value="ECO:0007669"/>
    <property type="project" value="TreeGrafter"/>
</dbReference>
<evidence type="ECO:0000313" key="4">
    <source>
        <dbReference type="EMBL" id="GGO74708.1"/>
    </source>
</evidence>